<reference evidence="3" key="1">
    <citation type="submission" date="2021-12" db="EMBL/GenBank/DDBJ databases">
        <authorList>
            <person name="King R."/>
        </authorList>
    </citation>
    <scope>NUCLEOTIDE SEQUENCE</scope>
</reference>
<dbReference type="SMART" id="SM00185">
    <property type="entry name" value="ARM"/>
    <property type="match status" value="11"/>
</dbReference>
<dbReference type="InterPro" id="IPR000225">
    <property type="entry name" value="Armadillo"/>
</dbReference>
<evidence type="ECO:0008006" key="5">
    <source>
        <dbReference type="Google" id="ProtNLM"/>
    </source>
</evidence>
<sequence length="670" mass="74222">MLEDEVEPHETNKIELREVIVADRTDSDSSRDESSSSDEDQKYERPKIDLPPEYWHIQKLVKYIKTGNQSATVVALCCLKDHDLLDEMNQLAIQDVGGVETLVNLLEGNDLKCKLGTLSVLTQLSQTEDIKKVITNLGGVDLLVKNLSEPARDLQILTAETIHNVAQIKKARKHVRRYGGIPKLVDFLDISETYLQTPADQLTPDEVEIVNIAKAGARALWSLSKSRKNIKIMMKSGCVPLLARLLRSVHIDVVIPTTGTISMCAGDPSYQLAIQTEGMIKDIVKNLTAEDYPVLRQYCAESIFRCAQDPIIRDQVRQFGGLDPLVKMLTNPETKEDAQLKAAVTGAIWKSAVSTANVERLDQLGCVNVLVNILENIDEDERVLSNSVGALCECLKFEHNRETLRRANGIPHLVNLLNYTYPPLLENVPMVLRECAQDEACMRIIEDLDGVRLIWSLLKNDSPAVQANAAWSLVPCIQNATDSGEMVRCFVGGLELIVNLLKSKDNRVLASVCAAIAEIAKDIENLAVITDHEVVPLLVNLVNTDCVELREHLGSAIAYCCAWGSNCKLFGRLGAITPLVQFMSDQDPSVHRTTALALYHLSKNSFNCITMHESGVVPFLLKAVSSTDYALQEAAANCLANIRKLALKAETTHLIRDNDDDDFGDEDDYM</sequence>
<dbReference type="SUPFAM" id="SSF48371">
    <property type="entry name" value="ARM repeat"/>
    <property type="match status" value="2"/>
</dbReference>
<dbReference type="PANTHER" id="PTHR46241:SF1">
    <property type="entry name" value="OUTER DYNEIN ARM-DOCKING COMPLEX SUBUNIT 2"/>
    <property type="match status" value="1"/>
</dbReference>
<evidence type="ECO:0000256" key="2">
    <source>
        <dbReference type="SAM" id="MobiDB-lite"/>
    </source>
</evidence>
<dbReference type="PANTHER" id="PTHR46241">
    <property type="entry name" value="ARMADILLO REPEAT-CONTAINING PROTEIN 4 ARMC4"/>
    <property type="match status" value="1"/>
</dbReference>
<evidence type="ECO:0000256" key="1">
    <source>
        <dbReference type="PROSITE-ProRule" id="PRU00259"/>
    </source>
</evidence>
<dbReference type="OrthoDB" id="1683831at2759"/>
<dbReference type="Proteomes" id="UP001154078">
    <property type="component" value="Chromosome 4"/>
</dbReference>
<accession>A0A9P0B824</accession>
<proteinExistence type="predicted"/>
<gene>
    <name evidence="3" type="ORF">MELIAE_LOCUS7289</name>
</gene>
<feature type="repeat" description="ARM" evidence="1">
    <location>
        <begin position="365"/>
        <end position="409"/>
    </location>
</feature>
<organism evidence="3 4">
    <name type="scientific">Brassicogethes aeneus</name>
    <name type="common">Rape pollen beetle</name>
    <name type="synonym">Meligethes aeneus</name>
    <dbReference type="NCBI Taxonomy" id="1431903"/>
    <lineage>
        <taxon>Eukaryota</taxon>
        <taxon>Metazoa</taxon>
        <taxon>Ecdysozoa</taxon>
        <taxon>Arthropoda</taxon>
        <taxon>Hexapoda</taxon>
        <taxon>Insecta</taxon>
        <taxon>Pterygota</taxon>
        <taxon>Neoptera</taxon>
        <taxon>Endopterygota</taxon>
        <taxon>Coleoptera</taxon>
        <taxon>Polyphaga</taxon>
        <taxon>Cucujiformia</taxon>
        <taxon>Nitidulidae</taxon>
        <taxon>Meligethinae</taxon>
        <taxon>Brassicogethes</taxon>
    </lineage>
</organism>
<name>A0A9P0B824_BRAAE</name>
<feature type="region of interest" description="Disordered" evidence="2">
    <location>
        <begin position="1"/>
        <end position="45"/>
    </location>
</feature>
<dbReference type="AlphaFoldDB" id="A0A9P0B824"/>
<dbReference type="InterPro" id="IPR016024">
    <property type="entry name" value="ARM-type_fold"/>
</dbReference>
<feature type="compositionally biased region" description="Basic and acidic residues" evidence="2">
    <location>
        <begin position="8"/>
        <end position="45"/>
    </location>
</feature>
<protein>
    <recommendedName>
        <fullName evidence="5">Armadillo repeat-containing protein gudu</fullName>
    </recommendedName>
</protein>
<feature type="repeat" description="ARM" evidence="1">
    <location>
        <begin position="97"/>
        <end position="139"/>
    </location>
</feature>
<dbReference type="InterPro" id="IPR011989">
    <property type="entry name" value="ARM-like"/>
</dbReference>
<evidence type="ECO:0000313" key="4">
    <source>
        <dbReference type="Proteomes" id="UP001154078"/>
    </source>
</evidence>
<keyword evidence="4" id="KW-1185">Reference proteome</keyword>
<dbReference type="Pfam" id="PF00514">
    <property type="entry name" value="Arm"/>
    <property type="match status" value="1"/>
</dbReference>
<evidence type="ECO:0000313" key="3">
    <source>
        <dbReference type="EMBL" id="CAH0556098.1"/>
    </source>
</evidence>
<dbReference type="EMBL" id="OV121135">
    <property type="protein sequence ID" value="CAH0556098.1"/>
    <property type="molecule type" value="Genomic_DNA"/>
</dbReference>
<dbReference type="PROSITE" id="PS50176">
    <property type="entry name" value="ARM_REPEAT"/>
    <property type="match status" value="2"/>
</dbReference>
<dbReference type="Gene3D" id="1.25.10.10">
    <property type="entry name" value="Leucine-rich Repeat Variant"/>
    <property type="match status" value="3"/>
</dbReference>